<evidence type="ECO:0000313" key="2">
    <source>
        <dbReference type="Proteomes" id="UP000507470"/>
    </source>
</evidence>
<gene>
    <name evidence="1" type="ORF">MCOR_20433</name>
</gene>
<accession>A0A6J8BM03</accession>
<dbReference type="EMBL" id="CACVKT020003653">
    <property type="protein sequence ID" value="CAC5384823.1"/>
    <property type="molecule type" value="Genomic_DNA"/>
</dbReference>
<dbReference type="AlphaFoldDB" id="A0A6J8BM03"/>
<organism evidence="1 2">
    <name type="scientific">Mytilus coruscus</name>
    <name type="common">Sea mussel</name>
    <dbReference type="NCBI Taxonomy" id="42192"/>
    <lineage>
        <taxon>Eukaryota</taxon>
        <taxon>Metazoa</taxon>
        <taxon>Spiralia</taxon>
        <taxon>Lophotrochozoa</taxon>
        <taxon>Mollusca</taxon>
        <taxon>Bivalvia</taxon>
        <taxon>Autobranchia</taxon>
        <taxon>Pteriomorphia</taxon>
        <taxon>Mytilida</taxon>
        <taxon>Mytiloidea</taxon>
        <taxon>Mytilidae</taxon>
        <taxon>Mytilinae</taxon>
        <taxon>Mytilus</taxon>
    </lineage>
</organism>
<dbReference type="Proteomes" id="UP000507470">
    <property type="component" value="Unassembled WGS sequence"/>
</dbReference>
<reference evidence="1 2" key="1">
    <citation type="submission" date="2020-06" db="EMBL/GenBank/DDBJ databases">
        <authorList>
            <person name="Li R."/>
            <person name="Bekaert M."/>
        </authorList>
    </citation>
    <scope>NUCLEOTIDE SEQUENCE [LARGE SCALE GENOMIC DNA]</scope>
    <source>
        <strain evidence="2">wild</strain>
    </source>
</reference>
<name>A0A6J8BM03_MYTCO</name>
<proteinExistence type="predicted"/>
<evidence type="ECO:0000313" key="1">
    <source>
        <dbReference type="EMBL" id="CAC5384823.1"/>
    </source>
</evidence>
<keyword evidence="2" id="KW-1185">Reference proteome</keyword>
<protein>
    <submittedName>
        <fullName evidence="1">Uncharacterized protein</fullName>
    </submittedName>
</protein>
<sequence>MSNITTSQEKAMKSLLNDSSINMRPADKGLNKVVIDSIHMQKIYRKKSVTVLHTQFMMSDYICNWSNCEFGGSKNLAIRHVILCHAPQQNVPYFCTLCSFRATYMKAFNRHHTTFGPHVLLAKENPQSNDYLDKSSDLYNVTWGNRHCDLTLKEENLCIYSQI</sequence>